<organism evidence="2 3">
    <name type="scientific">Monilinia laxa</name>
    <name type="common">Brown rot fungus</name>
    <name type="synonym">Sclerotinia laxa</name>
    <dbReference type="NCBI Taxonomy" id="61186"/>
    <lineage>
        <taxon>Eukaryota</taxon>
        <taxon>Fungi</taxon>
        <taxon>Dikarya</taxon>
        <taxon>Ascomycota</taxon>
        <taxon>Pezizomycotina</taxon>
        <taxon>Leotiomycetes</taxon>
        <taxon>Helotiales</taxon>
        <taxon>Sclerotiniaceae</taxon>
        <taxon>Monilinia</taxon>
    </lineage>
</organism>
<protein>
    <submittedName>
        <fullName evidence="2">Uncharacterized protein</fullName>
    </submittedName>
</protein>
<keyword evidence="3" id="KW-1185">Reference proteome</keyword>
<sequence>MEYETDFPPLGAPQTSNHTLQWVPRQKTPAPDLSLDIQQIDTKPHNKDCGIQLPPPGTQTPDSELSSGDGTQLTPPDTQSDDSGSCNGDDAHFSSSETPLAQDAGLQTPVTAITPGSPNSQKSPISVSVASPITSGSSATPELKAFSKTPKSSGPLELSASLASASSKLLELRDQKSRPGPLPNDPLKTAYNSFTSTYHYYTNQKIHPFDFKTFIKLLCGVVLWIECFCVELHPQGPNPISEDTFDVLALRYFLRFRDTNVRVIINDFLWSGALKDASMQNSEKIITKRMLFLAIGTEGGKEYLSEVTEQVERELQEQIKKDSSFESLLGRHKPWYNCSRELAL</sequence>
<evidence type="ECO:0000256" key="1">
    <source>
        <dbReference type="SAM" id="MobiDB-lite"/>
    </source>
</evidence>
<name>A0A5N6KDY3_MONLA</name>
<evidence type="ECO:0000313" key="3">
    <source>
        <dbReference type="Proteomes" id="UP000326757"/>
    </source>
</evidence>
<feature type="compositionally biased region" description="Polar residues" evidence="1">
    <location>
        <begin position="59"/>
        <end position="86"/>
    </location>
</feature>
<dbReference type="OrthoDB" id="10571114at2759"/>
<feature type="region of interest" description="Disordered" evidence="1">
    <location>
        <begin position="1"/>
        <end position="157"/>
    </location>
</feature>
<comment type="caution">
    <text evidence="2">The sequence shown here is derived from an EMBL/GenBank/DDBJ whole genome shotgun (WGS) entry which is preliminary data.</text>
</comment>
<dbReference type="Proteomes" id="UP000326757">
    <property type="component" value="Unassembled WGS sequence"/>
</dbReference>
<proteinExistence type="predicted"/>
<gene>
    <name evidence="2" type="ORF">EYC80_003437</name>
</gene>
<accession>A0A5N6KDY3</accession>
<dbReference type="EMBL" id="VIGI01000004">
    <property type="protein sequence ID" value="KAB8301595.1"/>
    <property type="molecule type" value="Genomic_DNA"/>
</dbReference>
<reference evidence="2 3" key="1">
    <citation type="submission" date="2019-06" db="EMBL/GenBank/DDBJ databases">
        <title>Genome Sequence of the Brown Rot Fungal Pathogen Monilinia laxa.</title>
        <authorList>
            <person name="De Miccolis Angelini R.M."/>
            <person name="Landi L."/>
            <person name="Abate D."/>
            <person name="Pollastro S."/>
            <person name="Romanazzi G."/>
            <person name="Faretra F."/>
        </authorList>
    </citation>
    <scope>NUCLEOTIDE SEQUENCE [LARGE SCALE GENOMIC DNA]</scope>
    <source>
        <strain evidence="2 3">Mlax316</strain>
    </source>
</reference>
<evidence type="ECO:0000313" key="2">
    <source>
        <dbReference type="EMBL" id="KAB8301595.1"/>
    </source>
</evidence>
<feature type="compositionally biased region" description="Polar residues" evidence="1">
    <location>
        <begin position="108"/>
        <end position="140"/>
    </location>
</feature>
<dbReference type="AlphaFoldDB" id="A0A5N6KDY3"/>